<dbReference type="EMBL" id="BSOK01000020">
    <property type="protein sequence ID" value="GLR28989.1"/>
    <property type="molecule type" value="Genomic_DNA"/>
</dbReference>
<protein>
    <submittedName>
        <fullName evidence="3">Uncharacterized protein</fullName>
    </submittedName>
</protein>
<keyword evidence="1" id="KW-0472">Membrane</keyword>
<reference evidence="2" key="1">
    <citation type="journal article" date="2014" name="Int. J. Syst. Evol. Microbiol.">
        <title>Complete genome of a new Firmicutes species belonging to the dominant human colonic microbiota ('Ruminococcus bicirculans') reveals two chromosomes and a selective capacity to utilize plant glucans.</title>
        <authorList>
            <consortium name="NISC Comparative Sequencing Program"/>
            <person name="Wegmann U."/>
            <person name="Louis P."/>
            <person name="Goesmann A."/>
            <person name="Henrissat B."/>
            <person name="Duncan S.H."/>
            <person name="Flint H.J."/>
        </authorList>
    </citation>
    <scope>NUCLEOTIDE SEQUENCE</scope>
    <source>
        <strain evidence="2">NBRC 103191</strain>
    </source>
</reference>
<keyword evidence="1" id="KW-0812">Transmembrane</keyword>
<sequence length="76" mass="9007">MVMSDSTIKASIQERREQYEIKRLRNMLNERNQQLQIVEQQFSIEQNNLKHSRQNMRLLMVFCVLLIVVLSWGGAA</sequence>
<evidence type="ECO:0000313" key="5">
    <source>
        <dbReference type="Proteomes" id="UP001156645"/>
    </source>
</evidence>
<reference evidence="2" key="4">
    <citation type="submission" date="2023-01" db="EMBL/GenBank/DDBJ databases">
        <title>Draft genome sequence of Psychrobacter pacificensis strain NBRC 103191.</title>
        <authorList>
            <person name="Sun Q."/>
            <person name="Mori K."/>
        </authorList>
    </citation>
    <scope>NUCLEOTIDE SEQUENCE</scope>
    <source>
        <strain evidence="2">NBRC 103191</strain>
    </source>
</reference>
<dbReference type="Proteomes" id="UP001156645">
    <property type="component" value="Unassembled WGS sequence"/>
</dbReference>
<feature type="transmembrane region" description="Helical" evidence="1">
    <location>
        <begin position="58"/>
        <end position="75"/>
    </location>
</feature>
<evidence type="ECO:0000313" key="3">
    <source>
        <dbReference type="EMBL" id="SDE20320.1"/>
    </source>
</evidence>
<evidence type="ECO:0000313" key="2">
    <source>
        <dbReference type="EMBL" id="GLR28989.1"/>
    </source>
</evidence>
<evidence type="ECO:0000313" key="4">
    <source>
        <dbReference type="Proteomes" id="UP000198501"/>
    </source>
</evidence>
<dbReference type="Proteomes" id="UP000198501">
    <property type="component" value="Unassembled WGS sequence"/>
</dbReference>
<reference evidence="3 4" key="2">
    <citation type="submission" date="2016-10" db="EMBL/GenBank/DDBJ databases">
        <authorList>
            <person name="de Groot N.N."/>
        </authorList>
    </citation>
    <scope>NUCLEOTIDE SEQUENCE [LARGE SCALE GENOMIC DNA]</scope>
    <source>
        <strain evidence="3 4">DSM 23406</strain>
    </source>
</reference>
<organism evidence="3 4">
    <name type="scientific">Psychrobacter pacificensis</name>
    <dbReference type="NCBI Taxonomy" id="112002"/>
    <lineage>
        <taxon>Bacteria</taxon>
        <taxon>Pseudomonadati</taxon>
        <taxon>Pseudomonadota</taxon>
        <taxon>Gammaproteobacteria</taxon>
        <taxon>Moraxellales</taxon>
        <taxon>Moraxellaceae</taxon>
        <taxon>Psychrobacter</taxon>
    </lineage>
</organism>
<keyword evidence="1" id="KW-1133">Transmembrane helix</keyword>
<name>A0A1G7B072_9GAMM</name>
<dbReference type="EMBL" id="FNAL01000044">
    <property type="protein sequence ID" value="SDE20320.1"/>
    <property type="molecule type" value="Genomic_DNA"/>
</dbReference>
<proteinExistence type="predicted"/>
<evidence type="ECO:0000256" key="1">
    <source>
        <dbReference type="SAM" id="Phobius"/>
    </source>
</evidence>
<dbReference type="AlphaFoldDB" id="A0A1G7B072"/>
<accession>A0A1G7B072</accession>
<reference evidence="5" key="3">
    <citation type="journal article" date="2019" name="Int. J. Syst. Evol. Microbiol.">
        <title>The Global Catalogue of Microorganisms (GCM) 10K type strain sequencing project: providing services to taxonomists for standard genome sequencing and annotation.</title>
        <authorList>
            <consortium name="The Broad Institute Genomics Platform"/>
            <consortium name="The Broad Institute Genome Sequencing Center for Infectious Disease"/>
            <person name="Wu L."/>
            <person name="Ma J."/>
        </authorList>
    </citation>
    <scope>NUCLEOTIDE SEQUENCE [LARGE SCALE GENOMIC DNA]</scope>
    <source>
        <strain evidence="5">NBRC 103191</strain>
    </source>
</reference>
<keyword evidence="5" id="KW-1185">Reference proteome</keyword>
<gene>
    <name evidence="2" type="ORF">GCM10007915_12270</name>
    <name evidence="3" type="ORF">SAMN05660405_02661</name>
</gene>